<proteinExistence type="predicted"/>
<dbReference type="SUPFAM" id="SSF53850">
    <property type="entry name" value="Periplasmic binding protein-like II"/>
    <property type="match status" value="1"/>
</dbReference>
<sequence>MRYSDIAKGLILAVWASALPALEVEDRKSYPGEGGAMISVLSTADLDVFEPFIRQFQQDQPAIGVDYTVASSTEIYAAITEGMKFDIVLSSAMDLQFQLANDGYAQAYGSDATARLPDWAQWRDLVFAFTSEPAVAVISRERFSGIDLPATRQELISILRDYPERFDQSVGTYDVRTSGLGYLFATQEARNSDVFWRLSEVIGRLQPRLYCCSAQMIDDVISGELAIAYNVLGSYAERRRTQEGGDRMEILQLEDFGNNMLRTALIPRTAENVTGAGAFLDALILAGLAEEQTWAFPPLQPHARQGTPEFGPIRLGPALMVHLDPLTRRAFLSSWEDAMEQE</sequence>
<dbReference type="STRING" id="1123755.SAMN05444714_1294"/>
<protein>
    <submittedName>
        <fullName evidence="2">Iron(III) transport system substrate-binding protein</fullName>
    </submittedName>
</protein>
<keyword evidence="1" id="KW-0732">Signal</keyword>
<evidence type="ECO:0000256" key="1">
    <source>
        <dbReference type="ARBA" id="ARBA00022729"/>
    </source>
</evidence>
<organism evidence="2 3">
    <name type="scientific">Yoonia litorea</name>
    <dbReference type="NCBI Taxonomy" id="1123755"/>
    <lineage>
        <taxon>Bacteria</taxon>
        <taxon>Pseudomonadati</taxon>
        <taxon>Pseudomonadota</taxon>
        <taxon>Alphaproteobacteria</taxon>
        <taxon>Rhodobacterales</taxon>
        <taxon>Paracoccaceae</taxon>
        <taxon>Yoonia</taxon>
    </lineage>
</organism>
<name>A0A1I6M680_9RHOB</name>
<dbReference type="Proteomes" id="UP000198926">
    <property type="component" value="Unassembled WGS sequence"/>
</dbReference>
<dbReference type="OrthoDB" id="8673316at2"/>
<dbReference type="AlphaFoldDB" id="A0A1I6M680"/>
<evidence type="ECO:0000313" key="3">
    <source>
        <dbReference type="Proteomes" id="UP000198926"/>
    </source>
</evidence>
<dbReference type="PANTHER" id="PTHR30006">
    <property type="entry name" value="THIAMINE-BINDING PERIPLASMIC PROTEIN-RELATED"/>
    <property type="match status" value="1"/>
</dbReference>
<gene>
    <name evidence="2" type="ORF">SAMN05444714_1294</name>
</gene>
<accession>A0A1I6M680</accession>
<evidence type="ECO:0000313" key="2">
    <source>
        <dbReference type="EMBL" id="SFS11230.1"/>
    </source>
</evidence>
<dbReference type="Pfam" id="PF13531">
    <property type="entry name" value="SBP_bac_11"/>
    <property type="match status" value="1"/>
</dbReference>
<dbReference type="EMBL" id="FOZM01000001">
    <property type="protein sequence ID" value="SFS11230.1"/>
    <property type="molecule type" value="Genomic_DNA"/>
</dbReference>
<reference evidence="2 3" key="1">
    <citation type="submission" date="2016-10" db="EMBL/GenBank/DDBJ databases">
        <authorList>
            <person name="de Groot N.N."/>
        </authorList>
    </citation>
    <scope>NUCLEOTIDE SEQUENCE [LARGE SCALE GENOMIC DNA]</scope>
    <source>
        <strain evidence="2 3">DSM 29433</strain>
    </source>
</reference>
<dbReference type="RefSeq" id="WP_090205425.1">
    <property type="nucleotide sequence ID" value="NZ_FOZM01000001.1"/>
</dbReference>
<dbReference type="GO" id="GO:0030288">
    <property type="term" value="C:outer membrane-bounded periplasmic space"/>
    <property type="evidence" value="ECO:0007669"/>
    <property type="project" value="TreeGrafter"/>
</dbReference>
<dbReference type="Gene3D" id="3.40.190.10">
    <property type="entry name" value="Periplasmic binding protein-like II"/>
    <property type="match status" value="2"/>
</dbReference>
<dbReference type="PANTHER" id="PTHR30006:SF25">
    <property type="entry name" value="PHOSPHOGLYCERATE TRANSPORT REGULATORY PROTEIN PGTC"/>
    <property type="match status" value="1"/>
</dbReference>
<keyword evidence="3" id="KW-1185">Reference proteome</keyword>